<dbReference type="FunFam" id="3.40.1190.10:FF:000004">
    <property type="entry name" value="Dihydrofolate synthase/folylpolyglutamate synthase"/>
    <property type="match status" value="1"/>
</dbReference>
<gene>
    <name evidence="21" type="ORF">GCM10009545_37540</name>
    <name evidence="22" type="ORF">GCM10011581_15930</name>
</gene>
<comment type="similarity">
    <text evidence="4 18">Belongs to the folylpolyglutamate synthase family.</text>
</comment>
<dbReference type="InterPro" id="IPR004101">
    <property type="entry name" value="Mur_ligase_C"/>
</dbReference>
<comment type="caution">
    <text evidence="22">The sequence shown here is derived from an EMBL/GenBank/DDBJ whole genome shotgun (WGS) entry which is preliminary data.</text>
</comment>
<comment type="catalytic activity">
    <reaction evidence="17">
        <text>7,8-dihydropteroate + L-glutamate + ATP = 7,8-dihydrofolate + ADP + phosphate + H(+)</text>
        <dbReference type="Rhea" id="RHEA:23584"/>
        <dbReference type="ChEBI" id="CHEBI:15378"/>
        <dbReference type="ChEBI" id="CHEBI:17839"/>
        <dbReference type="ChEBI" id="CHEBI:29985"/>
        <dbReference type="ChEBI" id="CHEBI:30616"/>
        <dbReference type="ChEBI" id="CHEBI:43474"/>
        <dbReference type="ChEBI" id="CHEBI:57451"/>
        <dbReference type="ChEBI" id="CHEBI:456216"/>
        <dbReference type="EC" id="6.3.2.12"/>
    </reaction>
</comment>
<evidence type="ECO:0000256" key="9">
    <source>
        <dbReference type="ARBA" id="ARBA00022598"/>
    </source>
</evidence>
<feature type="domain" description="Mur ligase central" evidence="20">
    <location>
        <begin position="54"/>
        <end position="281"/>
    </location>
</feature>
<evidence type="ECO:0000256" key="7">
    <source>
        <dbReference type="ARBA" id="ARBA00013025"/>
    </source>
</evidence>
<dbReference type="InterPro" id="IPR036615">
    <property type="entry name" value="Mur_ligase_C_dom_sf"/>
</dbReference>
<comment type="catalytic activity">
    <reaction evidence="16">
        <text>(6S)-5,6,7,8-tetrahydrofolyl-(gamma-L-Glu)(n) + L-glutamate + ATP = (6S)-5,6,7,8-tetrahydrofolyl-(gamma-L-Glu)(n+1) + ADP + phosphate + H(+)</text>
        <dbReference type="Rhea" id="RHEA:10580"/>
        <dbReference type="Rhea" id="RHEA-COMP:14738"/>
        <dbReference type="Rhea" id="RHEA-COMP:14740"/>
        <dbReference type="ChEBI" id="CHEBI:15378"/>
        <dbReference type="ChEBI" id="CHEBI:29985"/>
        <dbReference type="ChEBI" id="CHEBI:30616"/>
        <dbReference type="ChEBI" id="CHEBI:43474"/>
        <dbReference type="ChEBI" id="CHEBI:141005"/>
        <dbReference type="ChEBI" id="CHEBI:456216"/>
        <dbReference type="EC" id="6.3.2.17"/>
    </reaction>
</comment>
<evidence type="ECO:0000256" key="10">
    <source>
        <dbReference type="ARBA" id="ARBA00022723"/>
    </source>
</evidence>
<dbReference type="GO" id="GO:0008841">
    <property type="term" value="F:dihydrofolate synthase activity"/>
    <property type="evidence" value="ECO:0007669"/>
    <property type="project" value="UniProtKB-EC"/>
</dbReference>
<evidence type="ECO:0000256" key="3">
    <source>
        <dbReference type="ARBA" id="ARBA00005150"/>
    </source>
</evidence>
<dbReference type="PANTHER" id="PTHR11136">
    <property type="entry name" value="FOLYLPOLYGLUTAMATE SYNTHASE-RELATED"/>
    <property type="match status" value="1"/>
</dbReference>
<evidence type="ECO:0000256" key="6">
    <source>
        <dbReference type="ARBA" id="ARBA00013023"/>
    </source>
</evidence>
<accession>A0A917JSM0</accession>
<dbReference type="NCBIfam" id="NF047860">
    <property type="entry name" value="Tet-DihydfolSynFolCMyb"/>
    <property type="match status" value="1"/>
</dbReference>
<dbReference type="EC" id="6.3.2.12" evidence="6"/>
<evidence type="ECO:0000256" key="18">
    <source>
        <dbReference type="PIRNR" id="PIRNR001563"/>
    </source>
</evidence>
<evidence type="ECO:0000313" key="22">
    <source>
        <dbReference type="EMBL" id="GGI79530.1"/>
    </source>
</evidence>
<dbReference type="GO" id="GO:0004326">
    <property type="term" value="F:tetrahydrofolylpolyglutamate synthase activity"/>
    <property type="evidence" value="ECO:0007669"/>
    <property type="project" value="UniProtKB-EC"/>
</dbReference>
<dbReference type="PANTHER" id="PTHR11136:SF0">
    <property type="entry name" value="DIHYDROFOLATE SYNTHETASE-RELATED"/>
    <property type="match status" value="1"/>
</dbReference>
<evidence type="ECO:0000256" key="2">
    <source>
        <dbReference type="ARBA" id="ARBA00004799"/>
    </source>
</evidence>
<dbReference type="RefSeq" id="WP_188986652.1">
    <property type="nucleotide sequence ID" value="NZ_BAAAHC010000015.1"/>
</dbReference>
<comment type="subunit">
    <text evidence="5">Monomer.</text>
</comment>
<protein>
    <recommendedName>
        <fullName evidence="8">Dihydrofolate synthase/folylpolyglutamate synthase</fullName>
        <ecNumber evidence="6">6.3.2.12</ecNumber>
        <ecNumber evidence="7">6.3.2.17</ecNumber>
    </recommendedName>
    <alternativeName>
        <fullName evidence="15">Tetrahydrofolylpolyglutamate synthase</fullName>
    </alternativeName>
</protein>
<dbReference type="GO" id="GO:0005524">
    <property type="term" value="F:ATP binding"/>
    <property type="evidence" value="ECO:0007669"/>
    <property type="project" value="UniProtKB-KW"/>
</dbReference>
<comment type="cofactor">
    <cofactor evidence="1">
        <name>Mg(2+)</name>
        <dbReference type="ChEBI" id="CHEBI:18420"/>
    </cofactor>
</comment>
<dbReference type="Gene3D" id="3.90.190.20">
    <property type="entry name" value="Mur ligase, C-terminal domain"/>
    <property type="match status" value="1"/>
</dbReference>
<evidence type="ECO:0000256" key="13">
    <source>
        <dbReference type="ARBA" id="ARBA00022842"/>
    </source>
</evidence>
<dbReference type="SUPFAM" id="SSF53244">
    <property type="entry name" value="MurD-like peptide ligases, peptide-binding domain"/>
    <property type="match status" value="1"/>
</dbReference>
<evidence type="ECO:0000256" key="8">
    <source>
        <dbReference type="ARBA" id="ARBA00019357"/>
    </source>
</evidence>
<dbReference type="PIRSF" id="PIRSF001563">
    <property type="entry name" value="Folylpolyglu_synth"/>
    <property type="match status" value="1"/>
</dbReference>
<dbReference type="GO" id="GO:0005737">
    <property type="term" value="C:cytoplasm"/>
    <property type="evidence" value="ECO:0007669"/>
    <property type="project" value="TreeGrafter"/>
</dbReference>
<keyword evidence="12 18" id="KW-0067">ATP-binding</keyword>
<evidence type="ECO:0000256" key="14">
    <source>
        <dbReference type="ARBA" id="ARBA00022909"/>
    </source>
</evidence>
<proteinExistence type="inferred from homology"/>
<dbReference type="Proteomes" id="UP000597989">
    <property type="component" value="Unassembled WGS sequence"/>
</dbReference>
<evidence type="ECO:0000256" key="12">
    <source>
        <dbReference type="ARBA" id="ARBA00022840"/>
    </source>
</evidence>
<evidence type="ECO:0000256" key="17">
    <source>
        <dbReference type="ARBA" id="ARBA00049161"/>
    </source>
</evidence>
<sequence>MTGTDAAALHELRVVEAELNERWPETKIEPSLDRIRALTDLLAEPQRSYPVVHVAGTNGKSSTTRMVDALLSGLGLRTGRYTSPHLQLATERISIDGRPISPAAYVEAYRDIAPYVSIVDAQSDVRMSKFEVLTGMAFAAFADAPVEAAVLEVGLGGSWDATNVADAKVAVITPVALDHAEYLGSELSGIAREKAGIIKPGSIVVLAAQAAEAQRAIMERIAEIDATVAREGQEFGVLSRTVAVGGQMLRLQGLGGVYDEIFLPLHGEHQARNAAVALAAAEAFFGAGAQRQLDVERVREAFASVITPGRLERVRSAPAVLVDAAHNPHGAKALADALSSEFSFRRLVAVVGVLGDKDARGILEELEPVVEEVVLTRNSSPRALDPDQLAGMARDIFGADRIVVEPRLDDAVEAAIGLAEETSDPGESMSGGGVVITGSVVTAGEARALFGKEPA</sequence>
<dbReference type="EMBL" id="BAAAHC010000015">
    <property type="protein sequence ID" value="GAA0531610.1"/>
    <property type="molecule type" value="Genomic_DNA"/>
</dbReference>
<reference evidence="22" key="3">
    <citation type="submission" date="2020-09" db="EMBL/GenBank/DDBJ databases">
        <authorList>
            <person name="Sun Q."/>
            <person name="Zhou Y."/>
        </authorList>
    </citation>
    <scope>NUCLEOTIDE SEQUENCE</scope>
    <source>
        <strain evidence="22">CGMCC 4.7206</strain>
    </source>
</reference>
<name>A0A917JSM0_9PSEU</name>
<dbReference type="GO" id="GO:0046872">
    <property type="term" value="F:metal ion binding"/>
    <property type="evidence" value="ECO:0007669"/>
    <property type="project" value="UniProtKB-KW"/>
</dbReference>
<evidence type="ECO:0000256" key="1">
    <source>
        <dbReference type="ARBA" id="ARBA00001946"/>
    </source>
</evidence>
<reference evidence="22 23" key="1">
    <citation type="journal article" date="2014" name="Int. J. Syst. Evol. Microbiol.">
        <title>Complete genome sequence of Corynebacterium casei LMG S-19264T (=DSM 44701T), isolated from a smear-ripened cheese.</title>
        <authorList>
            <consortium name="US DOE Joint Genome Institute (JGI-PGF)"/>
            <person name="Walter F."/>
            <person name="Albersmeier A."/>
            <person name="Kalinowski J."/>
            <person name="Ruckert C."/>
        </authorList>
    </citation>
    <scope>NUCLEOTIDE SEQUENCE [LARGE SCALE GENOMIC DNA]</scope>
    <source>
        <strain evidence="22 23">CGMCC 4.7206</strain>
    </source>
</reference>
<dbReference type="Gene3D" id="3.40.1190.10">
    <property type="entry name" value="Mur-like, catalytic domain"/>
    <property type="match status" value="1"/>
</dbReference>
<organism evidence="22 23">
    <name type="scientific">Saccharopolyspora thermophila</name>
    <dbReference type="NCBI Taxonomy" id="89367"/>
    <lineage>
        <taxon>Bacteria</taxon>
        <taxon>Bacillati</taxon>
        <taxon>Actinomycetota</taxon>
        <taxon>Actinomycetes</taxon>
        <taxon>Pseudonocardiales</taxon>
        <taxon>Pseudonocardiaceae</taxon>
        <taxon>Saccharopolyspora</taxon>
    </lineage>
</organism>
<reference evidence="21" key="4">
    <citation type="submission" date="2023-12" db="EMBL/GenBank/DDBJ databases">
        <authorList>
            <person name="Sun Q."/>
            <person name="Inoue M."/>
        </authorList>
    </citation>
    <scope>NUCLEOTIDE SEQUENCE</scope>
    <source>
        <strain evidence="21">JCM 10664</strain>
    </source>
</reference>
<evidence type="ECO:0000313" key="23">
    <source>
        <dbReference type="Proteomes" id="UP000597989"/>
    </source>
</evidence>
<keyword evidence="9 18" id="KW-0436">Ligase</keyword>
<keyword evidence="14" id="KW-0289">Folate biosynthesis</keyword>
<evidence type="ECO:0000259" key="19">
    <source>
        <dbReference type="Pfam" id="PF02875"/>
    </source>
</evidence>
<dbReference type="SUPFAM" id="SSF53623">
    <property type="entry name" value="MurD-like peptide ligases, catalytic domain"/>
    <property type="match status" value="1"/>
</dbReference>
<dbReference type="NCBIfam" id="TIGR01499">
    <property type="entry name" value="folC"/>
    <property type="match status" value="1"/>
</dbReference>
<dbReference type="InterPro" id="IPR001645">
    <property type="entry name" value="Folylpolyglutamate_synth"/>
</dbReference>
<evidence type="ECO:0000256" key="5">
    <source>
        <dbReference type="ARBA" id="ARBA00011245"/>
    </source>
</evidence>
<dbReference type="AlphaFoldDB" id="A0A917JSM0"/>
<dbReference type="EC" id="6.3.2.17" evidence="7"/>
<evidence type="ECO:0000259" key="20">
    <source>
        <dbReference type="Pfam" id="PF08245"/>
    </source>
</evidence>
<evidence type="ECO:0000313" key="24">
    <source>
        <dbReference type="Proteomes" id="UP001500220"/>
    </source>
</evidence>
<evidence type="ECO:0000256" key="16">
    <source>
        <dbReference type="ARBA" id="ARBA00047493"/>
    </source>
</evidence>
<dbReference type="EMBL" id="BMMT01000004">
    <property type="protein sequence ID" value="GGI79530.1"/>
    <property type="molecule type" value="Genomic_DNA"/>
</dbReference>
<evidence type="ECO:0000256" key="11">
    <source>
        <dbReference type="ARBA" id="ARBA00022741"/>
    </source>
</evidence>
<keyword evidence="10" id="KW-0479">Metal-binding</keyword>
<comment type="pathway">
    <text evidence="2">Cofactor biosynthesis; tetrahydrofolate biosynthesis; 7,8-dihydrofolate from 2-amino-4-hydroxy-6-hydroxymethyl-7,8-dihydropteridine diphosphate and 4-aminobenzoate: step 2/2.</text>
</comment>
<dbReference type="GO" id="GO:0046656">
    <property type="term" value="P:folic acid biosynthetic process"/>
    <property type="evidence" value="ECO:0007669"/>
    <property type="project" value="UniProtKB-KW"/>
</dbReference>
<keyword evidence="13" id="KW-0460">Magnesium</keyword>
<evidence type="ECO:0000313" key="21">
    <source>
        <dbReference type="EMBL" id="GAA0531610.1"/>
    </source>
</evidence>
<dbReference type="InterPro" id="IPR036565">
    <property type="entry name" value="Mur-like_cat_sf"/>
</dbReference>
<feature type="domain" description="Mur ligase C-terminal" evidence="19">
    <location>
        <begin position="309"/>
        <end position="421"/>
    </location>
</feature>
<keyword evidence="24" id="KW-1185">Reference proteome</keyword>
<dbReference type="Pfam" id="PF08245">
    <property type="entry name" value="Mur_ligase_M"/>
    <property type="match status" value="1"/>
</dbReference>
<dbReference type="InterPro" id="IPR013221">
    <property type="entry name" value="Mur_ligase_cen"/>
</dbReference>
<reference evidence="21 24" key="2">
    <citation type="journal article" date="2019" name="Int. J. Syst. Evol. Microbiol.">
        <title>The Global Catalogue of Microorganisms (GCM) 10K type strain sequencing project: providing services to taxonomists for standard genome sequencing and annotation.</title>
        <authorList>
            <consortium name="The Broad Institute Genomics Platform"/>
            <consortium name="The Broad Institute Genome Sequencing Center for Infectious Disease"/>
            <person name="Wu L."/>
            <person name="Ma J."/>
        </authorList>
    </citation>
    <scope>NUCLEOTIDE SEQUENCE [LARGE SCALE GENOMIC DNA]</scope>
    <source>
        <strain evidence="21 24">JCM 10664</strain>
    </source>
</reference>
<evidence type="ECO:0000256" key="4">
    <source>
        <dbReference type="ARBA" id="ARBA00008276"/>
    </source>
</evidence>
<keyword evidence="11 18" id="KW-0547">Nucleotide-binding</keyword>
<dbReference type="Proteomes" id="UP001500220">
    <property type="component" value="Unassembled WGS sequence"/>
</dbReference>
<dbReference type="Pfam" id="PF02875">
    <property type="entry name" value="Mur_ligase_C"/>
    <property type="match status" value="1"/>
</dbReference>
<comment type="pathway">
    <text evidence="3">Cofactor biosynthesis; tetrahydrofolylpolyglutamate biosynthesis.</text>
</comment>
<evidence type="ECO:0000256" key="15">
    <source>
        <dbReference type="ARBA" id="ARBA00030592"/>
    </source>
</evidence>